<dbReference type="RefSeq" id="WP_120334125.1">
    <property type="nucleotide sequence ID" value="NZ_DAIRPU010000007.1"/>
</dbReference>
<accession>A0A420FVP3</accession>
<dbReference type="EMBL" id="MCAQ01000012">
    <property type="protein sequence ID" value="RKF37012.1"/>
    <property type="molecule type" value="Genomic_DNA"/>
</dbReference>
<reference evidence="8 10" key="1">
    <citation type="journal article" date="2015" name="Stand. Genomic Sci.">
        <title>Genomic Encyclopedia of Bacterial and Archaeal Type Strains, Phase III: the genomes of soil and plant-associated and newly described type strains.</title>
        <authorList>
            <person name="Whitman W.B."/>
            <person name="Woyke T."/>
            <person name="Klenk H.P."/>
            <person name="Zhou Y."/>
            <person name="Lilburn T.G."/>
            <person name="Beck B.J."/>
            <person name="De Vos P."/>
            <person name="Vandamme P."/>
            <person name="Eisen J.A."/>
            <person name="Garrity G."/>
            <person name="Hugenholtz P."/>
            <person name="Kyrpides N.C."/>
        </authorList>
    </citation>
    <scope>NUCLEOTIDE SEQUENCE [LARGE SCALE GENOMIC DNA]</scope>
    <source>
        <strain evidence="8 10">CGMCC 1.6855</strain>
    </source>
</reference>
<evidence type="ECO:0000313" key="10">
    <source>
        <dbReference type="Proteomes" id="UP000315908"/>
    </source>
</evidence>
<dbReference type="PANTHER" id="PTHR46383:SF1">
    <property type="entry name" value="ASPARTATE AMINOTRANSFERASE"/>
    <property type="match status" value="1"/>
</dbReference>
<sequence>MPVISEKGLNMPASPIRKLTPYADQAKKEGKKIYHLNIGQPDIQTPEVMLNALKNIQFKVWAYTPSEGTASYRNKLAEYYNKLNYNIEPTDILVTNGGSEAIMIAMQACLNEGEEIIIPEPFYANYNGFACSSDVVIKPIMSYIESGFALPSIAEFEKVITPKTKAICICNPNNPTGYLYSREELEALRELCLKYDLYLFSDEAYREFCYDGREFISPMHLEGLENNVVIFDTVSKRYSACGARIGCIITKNKELYQTALKFAQARLSPSLEGQIAGEAAVDTPDSYFEAVSKEYTARRDTLVKGLNAIEGVYSPNPGGAFYVVAKLPIDNADKFCQWMLEEFSYNNETVMMAPATGFYSTEGAGVNEVRLAYVLNQDDLNKALVCLEKALQVYPGRTN</sequence>
<proteinExistence type="inferred from homology"/>
<keyword evidence="3 7" id="KW-0032">Aminotransferase</keyword>
<keyword evidence="4 7" id="KW-0808">Transferase</keyword>
<protein>
    <submittedName>
        <fullName evidence="7">Aspartate aminotransferase</fullName>
    </submittedName>
</protein>
<feature type="domain" description="Aminotransferase class I/classII large" evidence="6">
    <location>
        <begin position="33"/>
        <end position="346"/>
    </location>
</feature>
<dbReference type="AlphaFoldDB" id="A0A420FVP3"/>
<dbReference type="NCBIfam" id="NF005744">
    <property type="entry name" value="PRK07568.1"/>
    <property type="match status" value="1"/>
</dbReference>
<dbReference type="InterPro" id="IPR050596">
    <property type="entry name" value="AspAT/PAT-like"/>
</dbReference>
<evidence type="ECO:0000256" key="3">
    <source>
        <dbReference type="ARBA" id="ARBA00022576"/>
    </source>
</evidence>
<dbReference type="Pfam" id="PF00155">
    <property type="entry name" value="Aminotran_1_2"/>
    <property type="match status" value="1"/>
</dbReference>
<dbReference type="InterPro" id="IPR015421">
    <property type="entry name" value="PyrdxlP-dep_Trfase_major"/>
</dbReference>
<gene>
    <name evidence="7" type="ORF">BCY89_04995</name>
    <name evidence="8" type="ORF">IQ31_00256</name>
</gene>
<reference evidence="8" key="3">
    <citation type="submission" date="2019-07" db="EMBL/GenBank/DDBJ databases">
        <authorList>
            <person name="Whitman W."/>
            <person name="Huntemann M."/>
            <person name="Clum A."/>
            <person name="Pillay M."/>
            <person name="Palaniappan K."/>
            <person name="Varghese N."/>
            <person name="Mikhailova N."/>
            <person name="Stamatis D."/>
            <person name="Reddy T."/>
            <person name="Daum C."/>
            <person name="Shapiro N."/>
            <person name="Ivanova N."/>
            <person name="Kyrpides N."/>
            <person name="Woyke T."/>
        </authorList>
    </citation>
    <scope>NUCLEOTIDE SEQUENCE</scope>
    <source>
        <strain evidence="8">CGMCC 1.6855</strain>
    </source>
</reference>
<evidence type="ECO:0000259" key="6">
    <source>
        <dbReference type="Pfam" id="PF00155"/>
    </source>
</evidence>
<evidence type="ECO:0000256" key="2">
    <source>
        <dbReference type="ARBA" id="ARBA00007441"/>
    </source>
</evidence>
<dbReference type="Gene3D" id="3.40.640.10">
    <property type="entry name" value="Type I PLP-dependent aspartate aminotransferase-like (Major domain)"/>
    <property type="match status" value="1"/>
</dbReference>
<dbReference type="GO" id="GO:0006520">
    <property type="term" value="P:amino acid metabolic process"/>
    <property type="evidence" value="ECO:0007669"/>
    <property type="project" value="InterPro"/>
</dbReference>
<keyword evidence="9" id="KW-1185">Reference proteome</keyword>
<dbReference type="CDD" id="cd00609">
    <property type="entry name" value="AAT_like"/>
    <property type="match status" value="1"/>
</dbReference>
<evidence type="ECO:0000256" key="5">
    <source>
        <dbReference type="ARBA" id="ARBA00022898"/>
    </source>
</evidence>
<dbReference type="Gene3D" id="3.90.1150.10">
    <property type="entry name" value="Aspartate Aminotransferase, domain 1"/>
    <property type="match status" value="1"/>
</dbReference>
<dbReference type="Proteomes" id="UP000315908">
    <property type="component" value="Unassembled WGS sequence"/>
</dbReference>
<comment type="similarity">
    <text evidence="2">Belongs to the class-I pyridoxal-phosphate-dependent aminotransferase family.</text>
</comment>
<evidence type="ECO:0000313" key="8">
    <source>
        <dbReference type="EMBL" id="TWI25688.1"/>
    </source>
</evidence>
<dbReference type="SUPFAM" id="SSF53383">
    <property type="entry name" value="PLP-dependent transferases"/>
    <property type="match status" value="1"/>
</dbReference>
<dbReference type="GO" id="GO:0008483">
    <property type="term" value="F:transaminase activity"/>
    <property type="evidence" value="ECO:0007669"/>
    <property type="project" value="UniProtKB-KW"/>
</dbReference>
<name>A0A420FVP3_9SPHI</name>
<dbReference type="EMBL" id="VLKR01000001">
    <property type="protein sequence ID" value="TWI25688.1"/>
    <property type="molecule type" value="Genomic_DNA"/>
</dbReference>
<organism evidence="7 9">
    <name type="scientific">Sphingobacterium siyangense</name>
    <dbReference type="NCBI Taxonomy" id="459529"/>
    <lineage>
        <taxon>Bacteria</taxon>
        <taxon>Pseudomonadati</taxon>
        <taxon>Bacteroidota</taxon>
        <taxon>Sphingobacteriia</taxon>
        <taxon>Sphingobacteriales</taxon>
        <taxon>Sphingobacteriaceae</taxon>
        <taxon>Sphingobacterium</taxon>
    </lineage>
</organism>
<dbReference type="Proteomes" id="UP000286402">
    <property type="component" value="Unassembled WGS sequence"/>
</dbReference>
<dbReference type="InterPro" id="IPR015424">
    <property type="entry name" value="PyrdxlP-dep_Trfase"/>
</dbReference>
<comment type="caution">
    <text evidence="7">The sequence shown here is derived from an EMBL/GenBank/DDBJ whole genome shotgun (WGS) entry which is preliminary data.</text>
</comment>
<comment type="cofactor">
    <cofactor evidence="1">
        <name>pyridoxal 5'-phosphate</name>
        <dbReference type="ChEBI" id="CHEBI:597326"/>
    </cofactor>
</comment>
<dbReference type="InterPro" id="IPR015422">
    <property type="entry name" value="PyrdxlP-dep_Trfase_small"/>
</dbReference>
<keyword evidence="5" id="KW-0663">Pyridoxal phosphate</keyword>
<dbReference type="OrthoDB" id="9802328at2"/>
<dbReference type="GO" id="GO:0030170">
    <property type="term" value="F:pyridoxal phosphate binding"/>
    <property type="evidence" value="ECO:0007669"/>
    <property type="project" value="InterPro"/>
</dbReference>
<reference evidence="7 9" key="2">
    <citation type="submission" date="2016-07" db="EMBL/GenBank/DDBJ databases">
        <title>Genome analysis of Sphingobacterium siyangense T12B17.</title>
        <authorList>
            <person name="Xu D."/>
            <person name="Su Y."/>
            <person name="Zheng S."/>
        </authorList>
    </citation>
    <scope>NUCLEOTIDE SEQUENCE [LARGE SCALE GENOMIC DNA]</scope>
    <source>
        <strain evidence="7 9">T12B17</strain>
    </source>
</reference>
<evidence type="ECO:0000313" key="7">
    <source>
        <dbReference type="EMBL" id="RKF37012.1"/>
    </source>
</evidence>
<evidence type="ECO:0000256" key="1">
    <source>
        <dbReference type="ARBA" id="ARBA00001933"/>
    </source>
</evidence>
<evidence type="ECO:0000313" key="9">
    <source>
        <dbReference type="Proteomes" id="UP000286402"/>
    </source>
</evidence>
<evidence type="ECO:0000256" key="4">
    <source>
        <dbReference type="ARBA" id="ARBA00022679"/>
    </source>
</evidence>
<dbReference type="InterPro" id="IPR004839">
    <property type="entry name" value="Aminotransferase_I/II_large"/>
</dbReference>
<dbReference type="PANTHER" id="PTHR46383">
    <property type="entry name" value="ASPARTATE AMINOTRANSFERASE"/>
    <property type="match status" value="1"/>
</dbReference>